<gene>
    <name evidence="1" type="ORF">HC138_00360</name>
</gene>
<reference evidence="1 2" key="1">
    <citation type="submission" date="2020-03" db="EMBL/GenBank/DDBJ databases">
        <title>Draft genome sequences of bacterial isolates from the female urobiome.</title>
        <authorList>
            <person name="Miller-Ensminger T."/>
            <person name="Wolfe A.J."/>
            <person name="Putonti C."/>
        </authorList>
    </citation>
    <scope>NUCLEOTIDE SEQUENCE [LARGE SCALE GENOMIC DNA]</scope>
    <source>
        <strain evidence="1 2">UMB8490</strain>
    </source>
</reference>
<evidence type="ECO:0000313" key="2">
    <source>
        <dbReference type="Proteomes" id="UP000591626"/>
    </source>
</evidence>
<protein>
    <recommendedName>
        <fullName evidence="3">DUF559 domain-containing protein</fullName>
    </recommendedName>
</protein>
<name>A0AAP7CB93_9CORY</name>
<dbReference type="Proteomes" id="UP000591626">
    <property type="component" value="Unassembled WGS sequence"/>
</dbReference>
<sequence>MDMGRQREILSKVIDRRDTQSGRAVALSTRHAMLQADFRTLAFYEKRWVQAVAAGQAARKAALAGRSAARVLGMWLVTTDPNEPVELVLPSGKAPSRKQWPANTVYHEARNRVAVIKHFDTLRVTDELTTAFEIALRHGFREGLVAMDWVLKHHTDRATVEAEVDKLGRVKGIGVLRKVLRYAVGNSRSPFESYARAVLIERVADGWIVNGMFAGYEVDLRLGALILEIDGDYKYDGVTFKKTDETLRQERKREKHLLKRGVYLLRASPHDLLFKEDEFVDDARALLALAQAREADNGAAHTQAA</sequence>
<proteinExistence type="predicted"/>
<accession>A0AAP7CB93</accession>
<evidence type="ECO:0000313" key="1">
    <source>
        <dbReference type="EMBL" id="NJJ02836.1"/>
    </source>
</evidence>
<evidence type="ECO:0008006" key="3">
    <source>
        <dbReference type="Google" id="ProtNLM"/>
    </source>
</evidence>
<dbReference type="AlphaFoldDB" id="A0AAP7CB93"/>
<comment type="caution">
    <text evidence="1">The sequence shown here is derived from an EMBL/GenBank/DDBJ whole genome shotgun (WGS) entry which is preliminary data.</text>
</comment>
<dbReference type="RefSeq" id="WP_141750652.1">
    <property type="nucleotide sequence ID" value="NZ_JAAUVV010000001.1"/>
</dbReference>
<dbReference type="EMBL" id="JAAUVV010000001">
    <property type="protein sequence ID" value="NJJ02836.1"/>
    <property type="molecule type" value="Genomic_DNA"/>
</dbReference>
<organism evidence="1 2">
    <name type="scientific">Corynebacterium coyleae</name>
    <dbReference type="NCBI Taxonomy" id="53374"/>
    <lineage>
        <taxon>Bacteria</taxon>
        <taxon>Bacillati</taxon>
        <taxon>Actinomycetota</taxon>
        <taxon>Actinomycetes</taxon>
        <taxon>Mycobacteriales</taxon>
        <taxon>Corynebacteriaceae</taxon>
        <taxon>Corynebacterium</taxon>
    </lineage>
</organism>